<comment type="caution">
    <text evidence="1">The sequence shown here is derived from an EMBL/GenBank/DDBJ whole genome shotgun (WGS) entry which is preliminary data.</text>
</comment>
<name>A0A0N1KS26_CHRID</name>
<evidence type="ECO:0000313" key="2">
    <source>
        <dbReference type="Proteomes" id="UP000037953"/>
    </source>
</evidence>
<organism evidence="1 2">
    <name type="scientific">Chryseobacterium indologenes</name>
    <name type="common">Flavobacterium indologenes</name>
    <dbReference type="NCBI Taxonomy" id="253"/>
    <lineage>
        <taxon>Bacteria</taxon>
        <taxon>Pseudomonadati</taxon>
        <taxon>Bacteroidota</taxon>
        <taxon>Flavobacteriia</taxon>
        <taxon>Flavobacteriales</taxon>
        <taxon>Weeksellaceae</taxon>
        <taxon>Chryseobacterium group</taxon>
        <taxon>Chryseobacterium</taxon>
    </lineage>
</organism>
<evidence type="ECO:0000313" key="1">
    <source>
        <dbReference type="EMBL" id="KPE50886.1"/>
    </source>
</evidence>
<proteinExistence type="predicted"/>
<evidence type="ECO:0008006" key="3">
    <source>
        <dbReference type="Google" id="ProtNLM"/>
    </source>
</evidence>
<dbReference type="PROSITE" id="PS51257">
    <property type="entry name" value="PROKAR_LIPOPROTEIN"/>
    <property type="match status" value="1"/>
</dbReference>
<accession>A0A0N1KS26</accession>
<reference evidence="2" key="2">
    <citation type="submission" date="2015-09" db="EMBL/GenBank/DDBJ databases">
        <title>Draft genome sequence of a multidrug-resistant Chryseobacterium indologenes isolate from Malaysia.</title>
        <authorList>
            <person name="Yu C.Y."/>
            <person name="Ang G.Y."/>
            <person name="Chan K.-G."/>
        </authorList>
    </citation>
    <scope>NUCLEOTIDE SEQUENCE [LARGE SCALE GENOMIC DNA]</scope>
    <source>
        <strain evidence="2">CI_885</strain>
    </source>
</reference>
<dbReference type="Proteomes" id="UP000037953">
    <property type="component" value="Unassembled WGS sequence"/>
</dbReference>
<dbReference type="AlphaFoldDB" id="A0A0N1KS26"/>
<dbReference type="PATRIC" id="fig|253.9.peg.4197"/>
<protein>
    <recommendedName>
        <fullName evidence="3">Lipoprotein</fullName>
    </recommendedName>
</protein>
<dbReference type="EMBL" id="LJOD01000007">
    <property type="protein sequence ID" value="KPE50886.1"/>
    <property type="molecule type" value="Genomic_DNA"/>
</dbReference>
<reference evidence="1 2" key="1">
    <citation type="journal article" date="2015" name="Genom Data">
        <title>Draft genome sequence of a multidrug-resistant Chryseobacterium indologenes isolate from Malaysia.</title>
        <authorList>
            <person name="Yu C.Y."/>
            <person name="Ang G.Y."/>
            <person name="Cheng H.J."/>
            <person name="Cheong Y.M."/>
            <person name="Yin W.F."/>
            <person name="Chan K.G."/>
        </authorList>
    </citation>
    <scope>NUCLEOTIDE SEQUENCE [LARGE SCALE GENOMIC DNA]</scope>
    <source>
        <strain evidence="1 2">CI_885</strain>
    </source>
</reference>
<sequence length="180" mass="20956">MTLMIYKKQIKWLAGIAVFLLLLSCSDKKAAELRRIIDKQEKQSFSMLVGEKGLESKKLNYLIAHEYDSALAVVDQQEAEFNKIIRNLEKATTEGISQGKELQQTSVNYYTAIKNLYLFSRQEIELEKLSRNGKGAEVDSAQNRLLGLYREKKKLYEKVYQSENDFYKTLETFHKENKLK</sequence>
<gene>
    <name evidence="1" type="ORF">AOB46_11775</name>
</gene>